<dbReference type="AlphaFoldDB" id="A0A6L2NZA2"/>
<organism evidence="1">
    <name type="scientific">Tanacetum cinerariifolium</name>
    <name type="common">Dalmatian daisy</name>
    <name type="synonym">Chrysanthemum cinerariifolium</name>
    <dbReference type="NCBI Taxonomy" id="118510"/>
    <lineage>
        <taxon>Eukaryota</taxon>
        <taxon>Viridiplantae</taxon>
        <taxon>Streptophyta</taxon>
        <taxon>Embryophyta</taxon>
        <taxon>Tracheophyta</taxon>
        <taxon>Spermatophyta</taxon>
        <taxon>Magnoliopsida</taxon>
        <taxon>eudicotyledons</taxon>
        <taxon>Gunneridae</taxon>
        <taxon>Pentapetalae</taxon>
        <taxon>asterids</taxon>
        <taxon>campanulids</taxon>
        <taxon>Asterales</taxon>
        <taxon>Asteraceae</taxon>
        <taxon>Asteroideae</taxon>
        <taxon>Anthemideae</taxon>
        <taxon>Anthemidinae</taxon>
        <taxon>Tanacetum</taxon>
    </lineage>
</organism>
<evidence type="ECO:0000313" key="1">
    <source>
        <dbReference type="EMBL" id="GEU91598.1"/>
    </source>
</evidence>
<proteinExistence type="predicted"/>
<dbReference type="EMBL" id="BKCJ010010441">
    <property type="protein sequence ID" value="GEU91598.1"/>
    <property type="molecule type" value="Genomic_DNA"/>
</dbReference>
<protein>
    <submittedName>
        <fullName evidence="1">Uncharacterized protein</fullName>
    </submittedName>
</protein>
<comment type="caution">
    <text evidence="1">The sequence shown here is derived from an EMBL/GenBank/DDBJ whole genome shotgun (WGS) entry which is preliminary data.</text>
</comment>
<sequence length="433" mass="49086">MVHLTTIQSPSTASLSYSKVTVEEVSMGKPTTVELNIGKRNKYKNTGKPPALASSGVEISYRSLGGPTYTCPNCKVMLPRFKDTPEPLKRLLDYTQPATSTFRDLIRIFNVMLCLTSFGARIDHSINKGRGLYTFRINGQNYHRIRSLLPTAGTQPRTAPRTYLLWIEEYYRCKVATDIDDIILAELPSPTIDPIGYKAVSDYMMRKPCGKDNRAATCNIEGKCSKHVPKPFYAETIIDQDGYPIYRSKAIKYLFKYLNKGSDRATIVIQENVQQDHGMADQKVTVVDEIKNYLNFRYLVPSSTRKNPNVRPDSETLYVARSRKKVEAMKAKKVWALSEFTDMPQPNPALLTSVDNRLIREARAFDIIKSMIQHQELYPQLNPEQRLIYEEAAGLLTAVGDGKVPARIKDEENEPTWIEIPETFLISSSDLLI</sequence>
<dbReference type="PANTHER" id="PTHR45786:SF74">
    <property type="entry name" value="ATP-DEPENDENT DNA HELICASE"/>
    <property type="match status" value="1"/>
</dbReference>
<reference evidence="1" key="1">
    <citation type="journal article" date="2019" name="Sci. Rep.">
        <title>Draft genome of Tanacetum cinerariifolium, the natural source of mosquito coil.</title>
        <authorList>
            <person name="Yamashiro T."/>
            <person name="Shiraishi A."/>
            <person name="Satake H."/>
            <person name="Nakayama K."/>
        </authorList>
    </citation>
    <scope>NUCLEOTIDE SEQUENCE</scope>
</reference>
<name>A0A6L2NZA2_TANCI</name>
<gene>
    <name evidence="1" type="ORF">Tci_063576</name>
</gene>
<accession>A0A6L2NZA2</accession>
<dbReference type="PANTHER" id="PTHR45786">
    <property type="entry name" value="DNA BINDING PROTEIN-LIKE"/>
    <property type="match status" value="1"/>
</dbReference>